<reference evidence="5 6" key="1">
    <citation type="submission" date="2015-03" db="EMBL/GenBank/DDBJ databases">
        <title>Genome sequencing of Methylobacterium variabile DSM 16961.</title>
        <authorList>
            <person name="Chaudhry V."/>
            <person name="Patil P.B."/>
        </authorList>
    </citation>
    <scope>NUCLEOTIDE SEQUENCE [LARGE SCALE GENOMIC DNA]</scope>
    <source>
        <strain evidence="5 6">DSM 16961</strain>
    </source>
</reference>
<dbReference type="AlphaFoldDB" id="A0A0J6SU53"/>
<dbReference type="EMBL" id="LABY01000087">
    <property type="protein sequence ID" value="KMO37249.1"/>
    <property type="molecule type" value="Genomic_DNA"/>
</dbReference>
<keyword evidence="3" id="KW-0813">Transport</keyword>
<proteinExistence type="inferred from homology"/>
<dbReference type="GO" id="GO:0006865">
    <property type="term" value="P:amino acid transport"/>
    <property type="evidence" value="ECO:0007669"/>
    <property type="project" value="UniProtKB-KW"/>
</dbReference>
<dbReference type="PANTHER" id="PTHR30483:SF6">
    <property type="entry name" value="PERIPLASMIC BINDING PROTEIN OF ABC TRANSPORTER FOR NATURAL AMINO ACIDS"/>
    <property type="match status" value="1"/>
</dbReference>
<evidence type="ECO:0000259" key="4">
    <source>
        <dbReference type="Pfam" id="PF13458"/>
    </source>
</evidence>
<dbReference type="Gene3D" id="3.40.50.2300">
    <property type="match status" value="2"/>
</dbReference>
<dbReference type="InterPro" id="IPR028081">
    <property type="entry name" value="Leu-bd"/>
</dbReference>
<evidence type="ECO:0000256" key="1">
    <source>
        <dbReference type="ARBA" id="ARBA00010062"/>
    </source>
</evidence>
<name>A0A0J6SU53_9HYPH</name>
<comment type="similarity">
    <text evidence="1">Belongs to the leucine-binding protein family.</text>
</comment>
<keyword evidence="6" id="KW-1185">Reference proteome</keyword>
<comment type="caution">
    <text evidence="5">The sequence shown here is derived from an EMBL/GenBank/DDBJ whole genome shotgun (WGS) entry which is preliminary data.</text>
</comment>
<evidence type="ECO:0000313" key="5">
    <source>
        <dbReference type="EMBL" id="KMO37249.1"/>
    </source>
</evidence>
<evidence type="ECO:0000313" key="6">
    <source>
        <dbReference type="Proteomes" id="UP000035955"/>
    </source>
</evidence>
<keyword evidence="3" id="KW-0029">Amino-acid transport</keyword>
<dbReference type="InterPro" id="IPR051010">
    <property type="entry name" value="BCAA_transport"/>
</dbReference>
<protein>
    <submittedName>
        <fullName evidence="5">ABC transporter permease</fullName>
    </submittedName>
</protein>
<dbReference type="SUPFAM" id="SSF53822">
    <property type="entry name" value="Periplasmic binding protein-like I"/>
    <property type="match status" value="1"/>
</dbReference>
<keyword evidence="2" id="KW-0732">Signal</keyword>
<sequence>MAVAIVCPFLAGTLDATAQSEPVRLGVLNDQSGPFADITGMGSVVAAQMAVEDFGGSLLGRKVVVVAADHQNKPDIGAAIARQWLDQDGVQAIIDVPNSAVMLAVQDVVRNKSGVMLVAGAAAARFNGAPCHPYGFQWVYDTYALAKAAGTAITQTVGKSWYFIQADYAFGEAMTADLQRFIQAAGGRVVGTVKHPVNTADFSSYLLRAQSSKADIVAVVNAGADTINSLKQAGDFAIASGDQKLATALLYLSDARALGLELGQGLIIADGYYWDVSPEARAFAERFAARYKGRKPTSIHIGTYSAVSHYLKAARAAGTLDRDAVTNKMREMPVNDPFVKNGLVRKDGLMIHDLLLLQVKKPSESKGEWDLFKVLQTIPGASAYRPLDQSECPLTKG</sequence>
<organism evidence="5 6">
    <name type="scientific">Methylobacterium variabile</name>
    <dbReference type="NCBI Taxonomy" id="298794"/>
    <lineage>
        <taxon>Bacteria</taxon>
        <taxon>Pseudomonadati</taxon>
        <taxon>Pseudomonadota</taxon>
        <taxon>Alphaproteobacteria</taxon>
        <taxon>Hyphomicrobiales</taxon>
        <taxon>Methylobacteriaceae</taxon>
        <taxon>Methylobacterium</taxon>
    </lineage>
</organism>
<dbReference type="InterPro" id="IPR028082">
    <property type="entry name" value="Peripla_BP_I"/>
</dbReference>
<dbReference type="PATRIC" id="fig|298794.3.peg.7527"/>
<evidence type="ECO:0000256" key="2">
    <source>
        <dbReference type="ARBA" id="ARBA00022729"/>
    </source>
</evidence>
<dbReference type="Pfam" id="PF13458">
    <property type="entry name" value="Peripla_BP_6"/>
    <property type="match status" value="1"/>
</dbReference>
<feature type="domain" description="Leucine-binding protein" evidence="4">
    <location>
        <begin position="22"/>
        <end position="360"/>
    </location>
</feature>
<evidence type="ECO:0000256" key="3">
    <source>
        <dbReference type="ARBA" id="ARBA00022970"/>
    </source>
</evidence>
<dbReference type="Proteomes" id="UP000035955">
    <property type="component" value="Unassembled WGS sequence"/>
</dbReference>
<dbReference type="CDD" id="cd06327">
    <property type="entry name" value="PBP1_SBP-like"/>
    <property type="match status" value="1"/>
</dbReference>
<gene>
    <name evidence="5" type="ORF">VQ02_13785</name>
</gene>
<accession>A0A0J6SU53</accession>
<dbReference type="PANTHER" id="PTHR30483">
    <property type="entry name" value="LEUCINE-SPECIFIC-BINDING PROTEIN"/>
    <property type="match status" value="1"/>
</dbReference>